<keyword evidence="4 5" id="KW-0472">Membrane</keyword>
<evidence type="ECO:0000313" key="8">
    <source>
        <dbReference type="Proteomes" id="UP000318081"/>
    </source>
</evidence>
<dbReference type="InterPro" id="IPR003807">
    <property type="entry name" value="DUF202"/>
</dbReference>
<evidence type="ECO:0000313" key="7">
    <source>
        <dbReference type="EMBL" id="QDV82774.1"/>
    </source>
</evidence>
<evidence type="ECO:0000256" key="5">
    <source>
        <dbReference type="SAM" id="Phobius"/>
    </source>
</evidence>
<protein>
    <recommendedName>
        <fullName evidence="6">DUF202 domain-containing protein</fullName>
    </recommendedName>
</protein>
<comment type="subcellular location">
    <subcellularLocation>
        <location evidence="1">Endomembrane system</location>
        <topology evidence="1">Multi-pass membrane protein</topology>
    </subcellularLocation>
</comment>
<keyword evidence="8" id="KW-1185">Reference proteome</keyword>
<evidence type="ECO:0000256" key="2">
    <source>
        <dbReference type="ARBA" id="ARBA00022692"/>
    </source>
</evidence>
<feature type="transmembrane region" description="Helical" evidence="5">
    <location>
        <begin position="97"/>
        <end position="120"/>
    </location>
</feature>
<gene>
    <name evidence="7" type="ORF">TBK1r_17060</name>
</gene>
<dbReference type="Pfam" id="PF02656">
    <property type="entry name" value="DUF202"/>
    <property type="match status" value="1"/>
</dbReference>
<accession>A0ABX5XLL1</accession>
<evidence type="ECO:0000259" key="6">
    <source>
        <dbReference type="Pfam" id="PF02656"/>
    </source>
</evidence>
<evidence type="ECO:0000256" key="4">
    <source>
        <dbReference type="ARBA" id="ARBA00023136"/>
    </source>
</evidence>
<evidence type="ECO:0000256" key="1">
    <source>
        <dbReference type="ARBA" id="ARBA00004127"/>
    </source>
</evidence>
<proteinExistence type="predicted"/>
<dbReference type="Proteomes" id="UP000318081">
    <property type="component" value="Chromosome"/>
</dbReference>
<feature type="transmembrane region" description="Helical" evidence="5">
    <location>
        <begin position="70"/>
        <end position="91"/>
    </location>
</feature>
<evidence type="ECO:0000256" key="3">
    <source>
        <dbReference type="ARBA" id="ARBA00022989"/>
    </source>
</evidence>
<keyword evidence="2 5" id="KW-0812">Transmembrane</keyword>
<keyword evidence="3 5" id="KW-1133">Transmembrane helix</keyword>
<organism evidence="7 8">
    <name type="scientific">Stieleria magnilauensis</name>
    <dbReference type="NCBI Taxonomy" id="2527963"/>
    <lineage>
        <taxon>Bacteria</taxon>
        <taxon>Pseudomonadati</taxon>
        <taxon>Planctomycetota</taxon>
        <taxon>Planctomycetia</taxon>
        <taxon>Pirellulales</taxon>
        <taxon>Pirellulaceae</taxon>
        <taxon>Stieleria</taxon>
    </lineage>
</organism>
<feature type="domain" description="DUF202" evidence="6">
    <location>
        <begin position="61"/>
        <end position="124"/>
    </location>
</feature>
<sequence length="132" mass="14170">MFRSVAKLVAFAVVRCSISRPSARPMDRVPLTAIETLMSSQSEQSPPPTSGQPAPNLALVRTDLANERTLLAYGRSALMLVATGVSLVEFLDVSFSFVLMGWGLIAAGAIVGVIGMYRFASLKRRLNAVREG</sequence>
<name>A0ABX5XLL1_9BACT</name>
<reference evidence="7 8" key="1">
    <citation type="submission" date="2019-02" db="EMBL/GenBank/DDBJ databases">
        <title>Deep-cultivation of Planctomycetes and their phenomic and genomic characterization uncovers novel biology.</title>
        <authorList>
            <person name="Wiegand S."/>
            <person name="Jogler M."/>
            <person name="Boedeker C."/>
            <person name="Pinto D."/>
            <person name="Vollmers J."/>
            <person name="Rivas-Marin E."/>
            <person name="Kohn T."/>
            <person name="Peeters S.H."/>
            <person name="Heuer A."/>
            <person name="Rast P."/>
            <person name="Oberbeckmann S."/>
            <person name="Bunk B."/>
            <person name="Jeske O."/>
            <person name="Meyerdierks A."/>
            <person name="Storesund J.E."/>
            <person name="Kallscheuer N."/>
            <person name="Luecker S."/>
            <person name="Lage O.M."/>
            <person name="Pohl T."/>
            <person name="Merkel B.J."/>
            <person name="Hornburger P."/>
            <person name="Mueller R.-W."/>
            <person name="Bruemmer F."/>
            <person name="Labrenz M."/>
            <person name="Spormann A.M."/>
            <person name="Op den Camp H."/>
            <person name="Overmann J."/>
            <person name="Amann R."/>
            <person name="Jetten M.S.M."/>
            <person name="Mascher T."/>
            <person name="Medema M.H."/>
            <person name="Devos D.P."/>
            <person name="Kaster A.-K."/>
            <person name="Ovreas L."/>
            <person name="Rohde M."/>
            <person name="Galperin M.Y."/>
            <person name="Jogler C."/>
        </authorList>
    </citation>
    <scope>NUCLEOTIDE SEQUENCE [LARGE SCALE GENOMIC DNA]</scope>
    <source>
        <strain evidence="7 8">TBK1r</strain>
    </source>
</reference>
<dbReference type="EMBL" id="CP036432">
    <property type="protein sequence ID" value="QDV82774.1"/>
    <property type="molecule type" value="Genomic_DNA"/>
</dbReference>